<dbReference type="Proteomes" id="UP000234323">
    <property type="component" value="Unassembled WGS sequence"/>
</dbReference>
<gene>
    <name evidence="2" type="ORF">RhiirA4_415519</name>
</gene>
<keyword evidence="1" id="KW-1133">Transmembrane helix</keyword>
<keyword evidence="3" id="KW-1185">Reference proteome</keyword>
<organism evidence="2 3">
    <name type="scientific">Rhizophagus irregularis</name>
    <dbReference type="NCBI Taxonomy" id="588596"/>
    <lineage>
        <taxon>Eukaryota</taxon>
        <taxon>Fungi</taxon>
        <taxon>Fungi incertae sedis</taxon>
        <taxon>Mucoromycota</taxon>
        <taxon>Glomeromycotina</taxon>
        <taxon>Glomeromycetes</taxon>
        <taxon>Glomerales</taxon>
        <taxon>Glomeraceae</taxon>
        <taxon>Rhizophagus</taxon>
    </lineage>
</organism>
<evidence type="ECO:0000313" key="3">
    <source>
        <dbReference type="Proteomes" id="UP000234323"/>
    </source>
</evidence>
<keyword evidence="1" id="KW-0472">Membrane</keyword>
<sequence>MVYLILTYVFNLCWSSKEQFMRNTKGYSNKYKRLTLYSFVHYKEPKFDEADPSLQILENGLRSFKLNDEKKGFNITDNIIFREHLAIDATISSQSSSPSPSEECWFLSSPLPQKFKYKESNDMLHPGFNDVMRLRSKLISPLIFLHWVTFYDVVLLYSFGLIHSGSWTNASFKTCVLKVGIKYLFYGNNNQIKLDNVNKNT</sequence>
<evidence type="ECO:0000313" key="2">
    <source>
        <dbReference type="EMBL" id="PKY40026.1"/>
    </source>
</evidence>
<proteinExistence type="predicted"/>
<dbReference type="AlphaFoldDB" id="A0A2I1G097"/>
<dbReference type="EMBL" id="LLXI01000086">
    <property type="protein sequence ID" value="PKY40026.1"/>
    <property type="molecule type" value="Genomic_DNA"/>
</dbReference>
<name>A0A2I1G097_9GLOM</name>
<accession>A0A2I1G097</accession>
<keyword evidence="1" id="KW-0812">Transmembrane</keyword>
<feature type="transmembrane region" description="Helical" evidence="1">
    <location>
        <begin position="142"/>
        <end position="162"/>
    </location>
</feature>
<evidence type="ECO:0000256" key="1">
    <source>
        <dbReference type="SAM" id="Phobius"/>
    </source>
</evidence>
<comment type="caution">
    <text evidence="2">The sequence shown here is derived from an EMBL/GenBank/DDBJ whole genome shotgun (WGS) entry which is preliminary data.</text>
</comment>
<protein>
    <submittedName>
        <fullName evidence="2">Uncharacterized protein</fullName>
    </submittedName>
</protein>
<reference evidence="2 3" key="1">
    <citation type="submission" date="2015-10" db="EMBL/GenBank/DDBJ databases">
        <title>Genome analyses suggest a sexual origin of heterokaryosis in a supposedly ancient asexual fungus.</title>
        <authorList>
            <person name="Ropars J."/>
            <person name="Sedzielewska K."/>
            <person name="Noel J."/>
            <person name="Charron P."/>
            <person name="Farinelli L."/>
            <person name="Marton T."/>
            <person name="Kruger M."/>
            <person name="Pelin A."/>
            <person name="Brachmann A."/>
            <person name="Corradi N."/>
        </authorList>
    </citation>
    <scope>NUCLEOTIDE SEQUENCE [LARGE SCALE GENOMIC DNA]</scope>
    <source>
        <strain evidence="2 3">A4</strain>
    </source>
</reference>